<name>A0A0N5D2K4_THECL</name>
<protein>
    <submittedName>
        <fullName evidence="3">DUF4378 domain-containing protein</fullName>
    </submittedName>
</protein>
<sequence>MNAIEKLDKILRRLSSKNRRGSTRSILRSSDISGLCRHEDNFGKQQVETSNNGWKTKDDSRGHFKSIVTAIQNIEMKTKTKLSSVSEKYFCLLTEEQTKKAVQRKNEFHEVQGEVQTEYCKISKDRMLCCDKYQTSATRMLLPSLPLVTDDLLAEITTTVDDKSRQSQKTTENISDYSVSEMQDDAVRKVTYDMEMYESLPSSCRRESSYLSGADVRHCLSTTEPSTLSSLSSFGMVFSGAQPRFHRTVETIMKHSFDVEMQKKNKNSLKVIAVPRQFDLAENAKFEDREVQVLDYGSTAQLLQDSIIATKYITTVFEFSSGGIPDLIDDVLNEFNLWFQEETGLLGIACEVQWSVPEKHRHLTSEIRMKEALHHSLRLNNRRVLNMKSKSGYYRLPLTMISAVTEENCSRDCQFHCFQGVYRRFYTSLLSYQHTDTSLWHRPYWNLCGINQTNSPKPNPTQFVFGRECTKLDSGSLVAINVVALKITL</sequence>
<evidence type="ECO:0000313" key="1">
    <source>
        <dbReference type="EMBL" id="VDN04533.1"/>
    </source>
</evidence>
<dbReference type="WBParaSite" id="TCLT_0000711801-mRNA-1">
    <property type="protein sequence ID" value="TCLT_0000711801-mRNA-1"/>
    <property type="gene ID" value="TCLT_0000711801"/>
</dbReference>
<dbReference type="EMBL" id="UYYF01004475">
    <property type="protein sequence ID" value="VDN04533.1"/>
    <property type="molecule type" value="Genomic_DNA"/>
</dbReference>
<reference evidence="3" key="1">
    <citation type="submission" date="2017-02" db="UniProtKB">
        <authorList>
            <consortium name="WormBaseParasite"/>
        </authorList>
    </citation>
    <scope>IDENTIFICATION</scope>
</reference>
<evidence type="ECO:0000313" key="2">
    <source>
        <dbReference type="Proteomes" id="UP000276776"/>
    </source>
</evidence>
<evidence type="ECO:0000313" key="3">
    <source>
        <dbReference type="WBParaSite" id="TCLT_0000711801-mRNA-1"/>
    </source>
</evidence>
<organism evidence="3">
    <name type="scientific">Thelazia callipaeda</name>
    <name type="common">Oriental eyeworm</name>
    <name type="synonym">Parasitic nematode</name>
    <dbReference type="NCBI Taxonomy" id="103827"/>
    <lineage>
        <taxon>Eukaryota</taxon>
        <taxon>Metazoa</taxon>
        <taxon>Ecdysozoa</taxon>
        <taxon>Nematoda</taxon>
        <taxon>Chromadorea</taxon>
        <taxon>Rhabditida</taxon>
        <taxon>Spirurina</taxon>
        <taxon>Spiruromorpha</taxon>
        <taxon>Thelazioidea</taxon>
        <taxon>Thelaziidae</taxon>
        <taxon>Thelazia</taxon>
    </lineage>
</organism>
<reference evidence="1 2" key="2">
    <citation type="submission" date="2018-11" db="EMBL/GenBank/DDBJ databases">
        <authorList>
            <consortium name="Pathogen Informatics"/>
        </authorList>
    </citation>
    <scope>NUCLEOTIDE SEQUENCE [LARGE SCALE GENOMIC DNA]</scope>
</reference>
<proteinExistence type="predicted"/>
<dbReference type="OMA" id="WHRPYWN"/>
<keyword evidence="2" id="KW-1185">Reference proteome</keyword>
<dbReference type="OrthoDB" id="6252479at2759"/>
<dbReference type="Proteomes" id="UP000276776">
    <property type="component" value="Unassembled WGS sequence"/>
</dbReference>
<gene>
    <name evidence="1" type="ORF">TCLT_LOCUS7107</name>
</gene>
<dbReference type="AlphaFoldDB" id="A0A0N5D2K4"/>
<accession>A0A0N5D2K4</accession>
<dbReference type="STRING" id="103827.A0A0N5D2K4"/>